<accession>A0A7X6JZA9</accession>
<keyword evidence="3" id="KW-1185">Reference proteome</keyword>
<organism evidence="2 3">
    <name type="scientific">Roseicyclus persicicus</name>
    <dbReference type="NCBI Taxonomy" id="2650661"/>
    <lineage>
        <taxon>Bacteria</taxon>
        <taxon>Pseudomonadati</taxon>
        <taxon>Pseudomonadota</taxon>
        <taxon>Alphaproteobacteria</taxon>
        <taxon>Rhodobacterales</taxon>
        <taxon>Roseobacteraceae</taxon>
        <taxon>Roseicyclus</taxon>
    </lineage>
</organism>
<dbReference type="AlphaFoldDB" id="A0A7X6JZA9"/>
<proteinExistence type="predicted"/>
<feature type="compositionally biased region" description="Basic residues" evidence="1">
    <location>
        <begin position="1"/>
        <end position="10"/>
    </location>
</feature>
<protein>
    <submittedName>
        <fullName evidence="2">Uncharacterized protein</fullName>
    </submittedName>
</protein>
<dbReference type="Proteomes" id="UP000526408">
    <property type="component" value="Unassembled WGS sequence"/>
</dbReference>
<name>A0A7X6JZA9_9RHOB</name>
<feature type="region of interest" description="Disordered" evidence="1">
    <location>
        <begin position="1"/>
        <end position="27"/>
    </location>
</feature>
<gene>
    <name evidence="2" type="ORF">HCU73_08480</name>
</gene>
<evidence type="ECO:0000313" key="3">
    <source>
        <dbReference type="Proteomes" id="UP000526408"/>
    </source>
</evidence>
<comment type="caution">
    <text evidence="2">The sequence shown here is derived from an EMBL/GenBank/DDBJ whole genome shotgun (WGS) entry which is preliminary data.</text>
</comment>
<evidence type="ECO:0000313" key="2">
    <source>
        <dbReference type="EMBL" id="NKX44623.1"/>
    </source>
</evidence>
<dbReference type="EMBL" id="JAAZQQ010000002">
    <property type="protein sequence ID" value="NKX44623.1"/>
    <property type="molecule type" value="Genomic_DNA"/>
</dbReference>
<reference evidence="2 3" key="1">
    <citation type="submission" date="2020-04" db="EMBL/GenBank/DDBJ databases">
        <authorList>
            <person name="Yoon J."/>
        </authorList>
    </citation>
    <scope>NUCLEOTIDE SEQUENCE [LARGE SCALE GENOMIC DNA]</scope>
    <source>
        <strain evidence="2 3">KMU-115</strain>
    </source>
</reference>
<sequence>MKAKTARSRKSAKDPEKQGRSKPSTSDICSAKRRINHFIAEGFLDRSEDWLKAWYRYDLKYSESSPSHVTIPRKNLAPLLDEARRNRDVYDLVEHIVNSKRAADIDLTEPLASFQVDVEAGRIVRPKGSRGRPNNWGRDFIILNVLDFMTLGDPDDRKTWRRLTANRELKGTKNISESASEVVFLALPHTKIGHVARRVIEKLTEEDRKRKEHDEARSLYLVGLLDDLDDLDRV</sequence>
<evidence type="ECO:0000256" key="1">
    <source>
        <dbReference type="SAM" id="MobiDB-lite"/>
    </source>
</evidence>